<name>A0ABR3JWH3_9AGAR</name>
<feature type="compositionally biased region" description="Low complexity" evidence="1">
    <location>
        <begin position="32"/>
        <end position="41"/>
    </location>
</feature>
<evidence type="ECO:0000259" key="2">
    <source>
        <dbReference type="Pfam" id="PF20415"/>
    </source>
</evidence>
<gene>
    <name evidence="3" type="ORF">HGRIS_011901</name>
</gene>
<evidence type="ECO:0000256" key="1">
    <source>
        <dbReference type="SAM" id="MobiDB-lite"/>
    </source>
</evidence>
<reference evidence="4" key="1">
    <citation type="submission" date="2024-06" db="EMBL/GenBank/DDBJ databases">
        <title>Multi-omics analyses provide insights into the biosynthesis of the anticancer antibiotic pleurotin in Hohenbuehelia grisea.</title>
        <authorList>
            <person name="Weaver J.A."/>
            <person name="Alberti F."/>
        </authorList>
    </citation>
    <scope>NUCLEOTIDE SEQUENCE [LARGE SCALE GENOMIC DNA]</scope>
    <source>
        <strain evidence="4">T-177</strain>
    </source>
</reference>
<comment type="caution">
    <text evidence="3">The sequence shown here is derived from an EMBL/GenBank/DDBJ whole genome shotgun (WGS) entry which is preliminary data.</text>
</comment>
<accession>A0ABR3JWH3</accession>
<sequence>MFARTNNKRVHFSTTDTVYTFTNASANFAPIPAPPSSSSSSSRRRRASMPASRSTKLPPPYTDGSDYTSDDSSSSVLSIPMVSRAAPRAYAPIPLHYLLAFTSQTPFVDFDISLPPSKTAFMSAPVILLEPATAPPLSLLSIRCPGTPWTVTVAPSYGGVVSVWDVLVAIYSTLRRSVTPDEYAALPSHEATKRVNAAYRSRHSHIGDPEKRWKEEQKGVKRVDFLQGMNRFMGLTTTAEDYPGMWTLVVTSLR</sequence>
<feature type="domain" description="DUF6699" evidence="2">
    <location>
        <begin position="109"/>
        <end position="238"/>
    </location>
</feature>
<dbReference type="Proteomes" id="UP001556367">
    <property type="component" value="Unassembled WGS sequence"/>
</dbReference>
<feature type="region of interest" description="Disordered" evidence="1">
    <location>
        <begin position="32"/>
        <end position="75"/>
    </location>
</feature>
<proteinExistence type="predicted"/>
<dbReference type="Pfam" id="PF20415">
    <property type="entry name" value="DUF6699"/>
    <property type="match status" value="1"/>
</dbReference>
<feature type="compositionally biased region" description="Low complexity" evidence="1">
    <location>
        <begin position="62"/>
        <end position="75"/>
    </location>
</feature>
<keyword evidence="4" id="KW-1185">Reference proteome</keyword>
<protein>
    <recommendedName>
        <fullName evidence="2">DUF6699 domain-containing protein</fullName>
    </recommendedName>
</protein>
<dbReference type="EMBL" id="JASNQZ010000002">
    <property type="protein sequence ID" value="KAL0960273.1"/>
    <property type="molecule type" value="Genomic_DNA"/>
</dbReference>
<evidence type="ECO:0000313" key="3">
    <source>
        <dbReference type="EMBL" id="KAL0960273.1"/>
    </source>
</evidence>
<dbReference type="InterPro" id="IPR046522">
    <property type="entry name" value="DUF6699"/>
</dbReference>
<organism evidence="3 4">
    <name type="scientific">Hohenbuehelia grisea</name>
    <dbReference type="NCBI Taxonomy" id="104357"/>
    <lineage>
        <taxon>Eukaryota</taxon>
        <taxon>Fungi</taxon>
        <taxon>Dikarya</taxon>
        <taxon>Basidiomycota</taxon>
        <taxon>Agaricomycotina</taxon>
        <taxon>Agaricomycetes</taxon>
        <taxon>Agaricomycetidae</taxon>
        <taxon>Agaricales</taxon>
        <taxon>Pleurotineae</taxon>
        <taxon>Pleurotaceae</taxon>
        <taxon>Hohenbuehelia</taxon>
    </lineage>
</organism>
<evidence type="ECO:0000313" key="4">
    <source>
        <dbReference type="Proteomes" id="UP001556367"/>
    </source>
</evidence>